<dbReference type="Proteomes" id="UP001482520">
    <property type="component" value="Unassembled WGS sequence"/>
</dbReference>
<accession>A0ABV1P398</accession>
<gene>
    <name evidence="1" type="ORF">V6R90_18265</name>
</gene>
<organism evidence="1 2">
    <name type="scientific">Nocardioides kribbensis</name>
    <dbReference type="NCBI Taxonomy" id="305517"/>
    <lineage>
        <taxon>Bacteria</taxon>
        <taxon>Bacillati</taxon>
        <taxon>Actinomycetota</taxon>
        <taxon>Actinomycetes</taxon>
        <taxon>Propionibacteriales</taxon>
        <taxon>Nocardioidaceae</taxon>
        <taxon>Nocardioides</taxon>
    </lineage>
</organism>
<dbReference type="EMBL" id="JBEGDP010000032">
    <property type="protein sequence ID" value="MEQ7849225.1"/>
    <property type="molecule type" value="Genomic_DNA"/>
</dbReference>
<name>A0ABV1P398_9ACTN</name>
<protein>
    <submittedName>
        <fullName evidence="1">Mycofactocin system glycosyltransferase</fullName>
    </submittedName>
</protein>
<feature type="non-terminal residue" evidence="1">
    <location>
        <position position="1"/>
    </location>
</feature>
<comment type="caution">
    <text evidence="1">The sequence shown here is derived from an EMBL/GenBank/DDBJ whole genome shotgun (WGS) entry which is preliminary data.</text>
</comment>
<evidence type="ECO:0000313" key="1">
    <source>
        <dbReference type="EMBL" id="MEQ7849225.1"/>
    </source>
</evidence>
<evidence type="ECO:0000313" key="2">
    <source>
        <dbReference type="Proteomes" id="UP001482520"/>
    </source>
</evidence>
<reference evidence="1 2" key="1">
    <citation type="submission" date="2024-02" db="EMBL/GenBank/DDBJ databases">
        <title>Full genome sequence of Nocardioides kribbensis.</title>
        <authorList>
            <person name="Poletto B.L."/>
            <person name="Silva G."/>
            <person name="Galante D."/>
            <person name="Campos K.R."/>
            <person name="Santos M.B.N."/>
            <person name="Sacchi C.T."/>
        </authorList>
    </citation>
    <scope>NUCLEOTIDE SEQUENCE [LARGE SCALE GENOMIC DNA]</scope>
    <source>
        <strain evidence="1 2">O4R</strain>
    </source>
</reference>
<proteinExistence type="predicted"/>
<sequence>ALAATRGAHALATTLPEAPERPRLAAGLTARGLGWAVRQETGLLLRHWWPLTVVGAALSRDVRRAVVSALAVDLVVGVREHPRADPHLLLLGRRLDDLAYGTGLWLGALRARSPRCLLPRSPRSRR</sequence>
<keyword evidence="2" id="KW-1185">Reference proteome</keyword>